<dbReference type="AlphaFoldDB" id="A0AAX1ND39"/>
<dbReference type="RefSeq" id="WP_169663807.1">
    <property type="nucleotide sequence ID" value="NZ_CP076133.1"/>
</dbReference>
<evidence type="ECO:0000313" key="1">
    <source>
        <dbReference type="EMBL" id="QWG04331.1"/>
    </source>
</evidence>
<sequence>MEKIHTTSIAIFDLTQFPIVIITCTKEQPTAQDIIEYKSKKEEIFETFTTPFVVIGDISKVKWMDADARIAYGKNMKETADKYSHLMIKTYAVVPNIIANAILKGVNLIAKPKYEQVICKSFEQAYSKALHEKDLIENLKSA</sequence>
<keyword evidence="2" id="KW-1185">Reference proteome</keyword>
<accession>A0AAX1ND39</accession>
<gene>
    <name evidence="1" type="ORF">KMW28_25900</name>
</gene>
<dbReference type="KEGG" id="fya:KMW28_25900"/>
<dbReference type="Proteomes" id="UP000678679">
    <property type="component" value="Chromosome 2"/>
</dbReference>
<evidence type="ECO:0000313" key="2">
    <source>
        <dbReference type="Proteomes" id="UP000678679"/>
    </source>
</evidence>
<protein>
    <submittedName>
        <fullName evidence="1">Uncharacterized protein</fullName>
    </submittedName>
</protein>
<reference evidence="1 2" key="1">
    <citation type="submission" date="2021-05" db="EMBL/GenBank/DDBJ databases">
        <title>Comparative genomic studies on the polysaccharide-degrading batcterial strains of the Flammeovirga genus.</title>
        <authorList>
            <person name="Zewei F."/>
            <person name="Zheng Z."/>
            <person name="Yu L."/>
            <person name="Ruyue G."/>
            <person name="Yanhong M."/>
            <person name="Yuanyuan C."/>
            <person name="Jingyan G."/>
            <person name="Wenjun H."/>
        </authorList>
    </citation>
    <scope>NUCLEOTIDE SEQUENCE [LARGE SCALE GENOMIC DNA]</scope>
    <source>
        <strain evidence="1 2">NBRC:100898</strain>
    </source>
</reference>
<organism evidence="1 2">
    <name type="scientific">Flammeovirga yaeyamensis</name>
    <dbReference type="NCBI Taxonomy" id="367791"/>
    <lineage>
        <taxon>Bacteria</taxon>
        <taxon>Pseudomonadati</taxon>
        <taxon>Bacteroidota</taxon>
        <taxon>Cytophagia</taxon>
        <taxon>Cytophagales</taxon>
        <taxon>Flammeovirgaceae</taxon>
        <taxon>Flammeovirga</taxon>
    </lineage>
</organism>
<proteinExistence type="predicted"/>
<name>A0AAX1ND39_9BACT</name>
<dbReference type="EMBL" id="CP076133">
    <property type="protein sequence ID" value="QWG04331.1"/>
    <property type="molecule type" value="Genomic_DNA"/>
</dbReference>